<protein>
    <submittedName>
        <fullName evidence="2">Uncharacterized protein</fullName>
    </submittedName>
</protein>
<evidence type="ECO:0000313" key="3">
    <source>
        <dbReference type="Proteomes" id="UP001379533"/>
    </source>
</evidence>
<keyword evidence="3" id="KW-1185">Reference proteome</keyword>
<gene>
    <name evidence="2" type="ORF">LZC95_44290</name>
</gene>
<proteinExistence type="predicted"/>
<dbReference type="InterPro" id="IPR028994">
    <property type="entry name" value="Integrin_alpha_N"/>
</dbReference>
<sequence>MKANTGGAWRVLVSFGVIIAVLALAIFVAKLIQANTDKPAAAEAAADVVPAAPDAGAEPEAGAADAEDAGTDAARAESLCETIAKEIEATASRKLGSEMGDASGWLLPDLFRDAHCVAAHTHSGTGIWAMVPTGVRTKDASTEVEVLWDVVHVSGKGERVTLPQAPFVSSVDRSLDLEQPTAFDYDHDGEDEVILTGASWGRDGVSQPYARLWTFKGKKIEPYAAAPEFGAVEDIDDDGRPDLLTNGVYTAESPEITDGGSPLAATDFPRSGCGVSERRLAGPLLALHSRPDGTFSSSDEVAAVYAKKACPARPKSLLVKEAPADASALAASSLDNLVCARLWGVSEADVTAMLAKECRGLRPADAGTADGGKAAADAGKAAAPCSGEILCDDGARFRPWLHAKPPVSLR</sequence>
<keyword evidence="1" id="KW-1133">Transmembrane helix</keyword>
<reference evidence="2 3" key="1">
    <citation type="submission" date="2021-12" db="EMBL/GenBank/DDBJ databases">
        <title>Discovery of the Pendulisporaceae a myxobacterial family with distinct sporulation behavior and unique specialized metabolism.</title>
        <authorList>
            <person name="Garcia R."/>
            <person name="Popoff A."/>
            <person name="Bader C.D."/>
            <person name="Loehr J."/>
            <person name="Walesch S."/>
            <person name="Walt C."/>
            <person name="Boldt J."/>
            <person name="Bunk B."/>
            <person name="Haeckl F.J.F.P.J."/>
            <person name="Gunesch A.P."/>
            <person name="Birkelbach J."/>
            <person name="Nuebel U."/>
            <person name="Pietschmann T."/>
            <person name="Bach T."/>
            <person name="Mueller R."/>
        </authorList>
    </citation>
    <scope>NUCLEOTIDE SEQUENCE [LARGE SCALE GENOMIC DNA]</scope>
    <source>
        <strain evidence="2 3">MSr12523</strain>
    </source>
</reference>
<dbReference type="Proteomes" id="UP001379533">
    <property type="component" value="Chromosome"/>
</dbReference>
<evidence type="ECO:0000256" key="1">
    <source>
        <dbReference type="SAM" id="Phobius"/>
    </source>
</evidence>
<keyword evidence="1" id="KW-0472">Membrane</keyword>
<accession>A0ABZ2K444</accession>
<evidence type="ECO:0000313" key="2">
    <source>
        <dbReference type="EMBL" id="WXA93463.1"/>
    </source>
</evidence>
<dbReference type="EMBL" id="CP089982">
    <property type="protein sequence ID" value="WXA93463.1"/>
    <property type="molecule type" value="Genomic_DNA"/>
</dbReference>
<keyword evidence="1" id="KW-0812">Transmembrane</keyword>
<feature type="transmembrane region" description="Helical" evidence="1">
    <location>
        <begin position="12"/>
        <end position="32"/>
    </location>
</feature>
<name>A0ABZ2K444_9BACT</name>
<organism evidence="2 3">
    <name type="scientific">Pendulispora brunnea</name>
    <dbReference type="NCBI Taxonomy" id="2905690"/>
    <lineage>
        <taxon>Bacteria</taxon>
        <taxon>Pseudomonadati</taxon>
        <taxon>Myxococcota</taxon>
        <taxon>Myxococcia</taxon>
        <taxon>Myxococcales</taxon>
        <taxon>Sorangiineae</taxon>
        <taxon>Pendulisporaceae</taxon>
        <taxon>Pendulispora</taxon>
    </lineage>
</organism>
<dbReference type="RefSeq" id="WP_394844062.1">
    <property type="nucleotide sequence ID" value="NZ_CP089982.1"/>
</dbReference>
<dbReference type="SUPFAM" id="SSF69318">
    <property type="entry name" value="Integrin alpha N-terminal domain"/>
    <property type="match status" value="1"/>
</dbReference>